<evidence type="ECO:0000313" key="11">
    <source>
        <dbReference type="Proteomes" id="UP001200642"/>
    </source>
</evidence>
<organism evidence="10 11">
    <name type="scientific">Cerina litoralis</name>
    <dbReference type="NCBI Taxonomy" id="2874477"/>
    <lineage>
        <taxon>Bacteria</taxon>
        <taxon>Pseudomonadati</taxon>
        <taxon>Bacteroidota</taxon>
        <taxon>Flavobacteriia</taxon>
        <taxon>Flavobacteriales</taxon>
        <taxon>Flavobacteriaceae</taxon>
        <taxon>Cerina</taxon>
    </lineage>
</organism>
<dbReference type="GO" id="GO:0051607">
    <property type="term" value="P:defense response to virus"/>
    <property type="evidence" value="ECO:0007669"/>
    <property type="project" value="UniProtKB-KW"/>
</dbReference>
<dbReference type="InterPro" id="IPR026590">
    <property type="entry name" value="Ssirtuin_cat_dom"/>
</dbReference>
<keyword evidence="11" id="KW-1185">Reference proteome</keyword>
<evidence type="ECO:0000256" key="7">
    <source>
        <dbReference type="ARBA" id="ARBA00047575"/>
    </source>
</evidence>
<reference evidence="10" key="1">
    <citation type="submission" date="2023-02" db="EMBL/GenBank/DDBJ databases">
        <title>Genome of Flavobacteriaceae gen. nov. sp. strain F89.</title>
        <authorList>
            <person name="Wang Y."/>
        </authorList>
    </citation>
    <scope>NUCLEOTIDE SEQUENCE</scope>
    <source>
        <strain evidence="10">F89</strain>
    </source>
</reference>
<evidence type="ECO:0000256" key="5">
    <source>
        <dbReference type="ARBA" id="ARBA00035014"/>
    </source>
</evidence>
<dbReference type="Pfam" id="PF13289">
    <property type="entry name" value="SIR2_2"/>
    <property type="match status" value="1"/>
</dbReference>
<evidence type="ECO:0000313" key="10">
    <source>
        <dbReference type="EMBL" id="MCG2462386.1"/>
    </source>
</evidence>
<keyword evidence="2" id="KW-0520">NAD</keyword>
<accession>A0AAE3EZ68</accession>
<dbReference type="InterPro" id="IPR041486">
    <property type="entry name" value="ThsA_STALD"/>
</dbReference>
<name>A0AAE3EZ68_9FLAO</name>
<dbReference type="CDD" id="cd01406">
    <property type="entry name" value="SIR2-like"/>
    <property type="match status" value="1"/>
</dbReference>
<comment type="catalytic activity">
    <reaction evidence="7">
        <text>NAD(+) + H2O = ADP-D-ribose + nicotinamide + H(+)</text>
        <dbReference type="Rhea" id="RHEA:16301"/>
        <dbReference type="ChEBI" id="CHEBI:15377"/>
        <dbReference type="ChEBI" id="CHEBI:15378"/>
        <dbReference type="ChEBI" id="CHEBI:17154"/>
        <dbReference type="ChEBI" id="CHEBI:57540"/>
        <dbReference type="ChEBI" id="CHEBI:57967"/>
        <dbReference type="EC" id="3.2.2.5"/>
    </reaction>
    <physiologicalReaction direction="left-to-right" evidence="7">
        <dbReference type="Rhea" id="RHEA:16302"/>
    </physiologicalReaction>
</comment>
<dbReference type="InterPro" id="IPR029035">
    <property type="entry name" value="DHS-like_NAD/FAD-binding_dom"/>
</dbReference>
<evidence type="ECO:0000259" key="9">
    <source>
        <dbReference type="PROSITE" id="PS50305"/>
    </source>
</evidence>
<keyword evidence="3" id="KW-0051">Antiviral defense</keyword>
<evidence type="ECO:0000256" key="4">
    <source>
        <dbReference type="ARBA" id="ARBA00034327"/>
    </source>
</evidence>
<sequence>MKTDRAIESFIKEFVKDLAENNVAVFAGAGMSKSAGYVNWADLLRDIATELGLSVDKEHDLISIAQYHVNENRGKARINKKILEEFAQEAETTENHKIFARLPVTTFWTTNYDTLIEDSLKLANKVVDIKHQVKQLANTRPKRDVVVYKMHGDVHHPADAVLTKEQYESYYKTHEAFVTALSGDLISKTFLFVGFSFTDPNLDYVLSRLNIQFGENSRQHYCFIKKQSQGKDDEEMFKYNLRKQELMINDLMRYKIKTILVEEYSDVTEILVEIERRFRKKTVFISGSAEEYGAWNRNEAQSFIHSLSKSIVSSGFRIVNGFGWGVGSAVINGALEAVYERPERYSEDQLIMRPFPQFETGEKKLPDLWEEYRQRMISLAGIAVFIFGNKNDGKGNIISANGVKREFEIAISQGLIPIPIAATGYIAQEIFDEIFKAPEKYYDRMEWTIPIIKELASEKLSVEEIIQKVIAIIQTINK</sequence>
<protein>
    <recommendedName>
        <fullName evidence="6">NAD(+) hydrolase ThsA</fullName>
        <ecNumber evidence="4">3.2.2.5</ecNumber>
    </recommendedName>
</protein>
<dbReference type="EMBL" id="JAIRBC010000031">
    <property type="protein sequence ID" value="MCG2462386.1"/>
    <property type="molecule type" value="Genomic_DNA"/>
</dbReference>
<evidence type="ECO:0000256" key="6">
    <source>
        <dbReference type="ARBA" id="ARBA00035033"/>
    </source>
</evidence>
<keyword evidence="1" id="KW-0378">Hydrolase</keyword>
<comment type="similarity">
    <text evidence="5">Belongs to the soluble Thoeris ThsA family.</text>
</comment>
<gene>
    <name evidence="10" type="ORF">K8352_16615</name>
</gene>
<comment type="caution">
    <text evidence="8">Lacks conserved residue(s) required for the propagation of feature annotation.</text>
</comment>
<dbReference type="Proteomes" id="UP001200642">
    <property type="component" value="Unassembled WGS sequence"/>
</dbReference>
<dbReference type="RefSeq" id="WP_317903524.1">
    <property type="nucleotide sequence ID" value="NZ_JAIRBC010000031.1"/>
</dbReference>
<dbReference type="GO" id="GO:0003953">
    <property type="term" value="F:NAD+ nucleosidase activity"/>
    <property type="evidence" value="ECO:0007669"/>
    <property type="project" value="UniProtKB-EC"/>
</dbReference>
<evidence type="ECO:0000256" key="2">
    <source>
        <dbReference type="ARBA" id="ARBA00023027"/>
    </source>
</evidence>
<dbReference type="SUPFAM" id="SSF52467">
    <property type="entry name" value="DHS-like NAD/FAD-binding domain"/>
    <property type="match status" value="1"/>
</dbReference>
<evidence type="ECO:0000256" key="3">
    <source>
        <dbReference type="ARBA" id="ARBA00023118"/>
    </source>
</evidence>
<dbReference type="EC" id="3.2.2.5" evidence="4"/>
<dbReference type="AlphaFoldDB" id="A0AAE3EZ68"/>
<dbReference type="PROSITE" id="PS50305">
    <property type="entry name" value="SIRTUIN"/>
    <property type="match status" value="1"/>
</dbReference>
<proteinExistence type="inferred from homology"/>
<comment type="caution">
    <text evidence="10">The sequence shown here is derived from an EMBL/GenBank/DDBJ whole genome shotgun (WGS) entry which is preliminary data.</text>
</comment>
<dbReference type="Pfam" id="PF18185">
    <property type="entry name" value="STALD"/>
    <property type="match status" value="1"/>
</dbReference>
<feature type="domain" description="Deacetylase sirtuin-type" evidence="9">
    <location>
        <begin position="1"/>
        <end position="281"/>
    </location>
</feature>
<evidence type="ECO:0000256" key="8">
    <source>
        <dbReference type="PROSITE-ProRule" id="PRU00236"/>
    </source>
</evidence>
<evidence type="ECO:0000256" key="1">
    <source>
        <dbReference type="ARBA" id="ARBA00022801"/>
    </source>
</evidence>